<dbReference type="EMBL" id="VICG01000005">
    <property type="protein sequence ID" value="KAA8572206.1"/>
    <property type="molecule type" value="Genomic_DNA"/>
</dbReference>
<evidence type="ECO:0000313" key="3">
    <source>
        <dbReference type="Proteomes" id="UP000322873"/>
    </source>
</evidence>
<name>A0A5M9JWF1_MONFR</name>
<gene>
    <name evidence="2" type="ORF">EYC84_002114</name>
</gene>
<organism evidence="2 3">
    <name type="scientific">Monilinia fructicola</name>
    <name type="common">Brown rot fungus</name>
    <name type="synonym">Ciboria fructicola</name>
    <dbReference type="NCBI Taxonomy" id="38448"/>
    <lineage>
        <taxon>Eukaryota</taxon>
        <taxon>Fungi</taxon>
        <taxon>Dikarya</taxon>
        <taxon>Ascomycota</taxon>
        <taxon>Pezizomycotina</taxon>
        <taxon>Leotiomycetes</taxon>
        <taxon>Helotiales</taxon>
        <taxon>Sclerotiniaceae</taxon>
        <taxon>Monilinia</taxon>
    </lineage>
</organism>
<keyword evidence="3" id="KW-1185">Reference proteome</keyword>
<evidence type="ECO:0000256" key="1">
    <source>
        <dbReference type="SAM" id="SignalP"/>
    </source>
</evidence>
<reference evidence="2 3" key="1">
    <citation type="submission" date="2019-06" db="EMBL/GenBank/DDBJ databases">
        <title>Genome Sequence of the Brown Rot Fungal Pathogen Monilinia fructicola.</title>
        <authorList>
            <person name="De Miccolis Angelini R.M."/>
            <person name="Landi L."/>
            <person name="Abate D."/>
            <person name="Pollastro S."/>
            <person name="Romanazzi G."/>
            <person name="Faretra F."/>
        </authorList>
    </citation>
    <scope>NUCLEOTIDE SEQUENCE [LARGE SCALE GENOMIC DNA]</scope>
    <source>
        <strain evidence="2 3">Mfrc123</strain>
    </source>
</reference>
<sequence length="136" mass="15941">MKNLNLIHHNLIFFILILCLCVCIAHLQPSIHPSVRPCSFLRFCLSSSSVQPHHQQMKIPPYHISRHHRPSYPVTRMYKRNENSYSTRIKKKARAEQINKKIERPSQCTQPKFTTFSLPGEDSIPNFHLHDGLQMK</sequence>
<feature type="chain" id="PRO_5024419300" evidence="1">
    <location>
        <begin position="28"/>
        <end position="136"/>
    </location>
</feature>
<keyword evidence="1" id="KW-0732">Signal</keyword>
<comment type="caution">
    <text evidence="2">The sequence shown here is derived from an EMBL/GenBank/DDBJ whole genome shotgun (WGS) entry which is preliminary data.</text>
</comment>
<dbReference type="Proteomes" id="UP000322873">
    <property type="component" value="Unassembled WGS sequence"/>
</dbReference>
<dbReference type="AlphaFoldDB" id="A0A5M9JWF1"/>
<accession>A0A5M9JWF1</accession>
<proteinExistence type="predicted"/>
<protein>
    <submittedName>
        <fullName evidence="2">Uncharacterized protein</fullName>
    </submittedName>
</protein>
<feature type="signal peptide" evidence="1">
    <location>
        <begin position="1"/>
        <end position="27"/>
    </location>
</feature>
<evidence type="ECO:0000313" key="2">
    <source>
        <dbReference type="EMBL" id="KAA8572206.1"/>
    </source>
</evidence>